<name>A0AAF0U4D2_SOLVR</name>
<reference evidence="2" key="1">
    <citation type="submission" date="2023-08" db="EMBL/GenBank/DDBJ databases">
        <title>A de novo genome assembly of Solanum verrucosum Schlechtendal, a Mexican diploid species geographically isolated from the other diploid A-genome species in potato relatives.</title>
        <authorList>
            <person name="Hosaka K."/>
        </authorList>
    </citation>
    <scope>NUCLEOTIDE SEQUENCE</scope>
    <source>
        <tissue evidence="2">Young leaves</tissue>
    </source>
</reference>
<dbReference type="Proteomes" id="UP001234989">
    <property type="component" value="Chromosome 7"/>
</dbReference>
<protein>
    <submittedName>
        <fullName evidence="2">Uncharacterized protein</fullName>
    </submittedName>
</protein>
<dbReference type="AlphaFoldDB" id="A0AAF0U4D2"/>
<dbReference type="EMBL" id="CP133618">
    <property type="protein sequence ID" value="WMV38969.1"/>
    <property type="molecule type" value="Genomic_DNA"/>
</dbReference>
<proteinExistence type="predicted"/>
<accession>A0AAF0U4D2</accession>
<keyword evidence="3" id="KW-1185">Reference proteome</keyword>
<evidence type="ECO:0000313" key="3">
    <source>
        <dbReference type="Proteomes" id="UP001234989"/>
    </source>
</evidence>
<sequence>MDNLPESPFSESTLGSSSSSTSQKNPTDLGALTPNQLVLLIYDASLHEDVMHHLYKGFNEIGKDQKTPDLITVGVTDGLDLRAVGQSTVRRLGSSVKSSR</sequence>
<feature type="compositionally biased region" description="Low complexity" evidence="1">
    <location>
        <begin position="7"/>
        <end position="22"/>
    </location>
</feature>
<feature type="region of interest" description="Disordered" evidence="1">
    <location>
        <begin position="1"/>
        <end position="30"/>
    </location>
</feature>
<organism evidence="2 3">
    <name type="scientific">Solanum verrucosum</name>
    <dbReference type="NCBI Taxonomy" id="315347"/>
    <lineage>
        <taxon>Eukaryota</taxon>
        <taxon>Viridiplantae</taxon>
        <taxon>Streptophyta</taxon>
        <taxon>Embryophyta</taxon>
        <taxon>Tracheophyta</taxon>
        <taxon>Spermatophyta</taxon>
        <taxon>Magnoliopsida</taxon>
        <taxon>eudicotyledons</taxon>
        <taxon>Gunneridae</taxon>
        <taxon>Pentapetalae</taxon>
        <taxon>asterids</taxon>
        <taxon>lamiids</taxon>
        <taxon>Solanales</taxon>
        <taxon>Solanaceae</taxon>
        <taxon>Solanoideae</taxon>
        <taxon>Solaneae</taxon>
        <taxon>Solanum</taxon>
    </lineage>
</organism>
<gene>
    <name evidence="2" type="ORF">MTR67_032354</name>
</gene>
<evidence type="ECO:0000313" key="2">
    <source>
        <dbReference type="EMBL" id="WMV38969.1"/>
    </source>
</evidence>
<evidence type="ECO:0000256" key="1">
    <source>
        <dbReference type="SAM" id="MobiDB-lite"/>
    </source>
</evidence>